<sequence length="111" mass="12792">MGYNNFFSDFYKNFSLEFNKNAFSSQSIVPVNYQSDNTDSELIKQLKETELDNIADIKIKEENKNVNNVQILAQKLNIDSDELSLIVEVIKSEMSPKIISKQEDKIIIGQR</sequence>
<proteinExistence type="predicted"/>
<dbReference type="EMBL" id="FPHE01000070">
    <property type="protein sequence ID" value="SFV56519.1"/>
    <property type="molecule type" value="Genomic_DNA"/>
</dbReference>
<reference evidence="1" key="1">
    <citation type="submission" date="2016-10" db="EMBL/GenBank/DDBJ databases">
        <authorList>
            <person name="de Groot N.N."/>
        </authorList>
    </citation>
    <scope>NUCLEOTIDE SEQUENCE</scope>
</reference>
<gene>
    <name evidence="1" type="ORF">MNB_SV-12-1721</name>
</gene>
<evidence type="ECO:0000313" key="1">
    <source>
        <dbReference type="EMBL" id="SFV56519.1"/>
    </source>
</evidence>
<organism evidence="1">
    <name type="scientific">hydrothermal vent metagenome</name>
    <dbReference type="NCBI Taxonomy" id="652676"/>
    <lineage>
        <taxon>unclassified sequences</taxon>
        <taxon>metagenomes</taxon>
        <taxon>ecological metagenomes</taxon>
    </lineage>
</organism>
<dbReference type="AlphaFoldDB" id="A0A1W1BSK7"/>
<accession>A0A1W1BSK7</accession>
<name>A0A1W1BSK7_9ZZZZ</name>
<protein>
    <submittedName>
        <fullName evidence="1">Uncharacterized protein</fullName>
    </submittedName>
</protein>